<dbReference type="PANTHER" id="PTHR31513:SF1">
    <property type="entry name" value="EPHRIN TYPE-B RECEPTOR"/>
    <property type="match status" value="1"/>
</dbReference>
<dbReference type="OMA" id="HQTVQWQ"/>
<keyword evidence="1" id="KW-1133">Transmembrane helix</keyword>
<dbReference type="PANTHER" id="PTHR31513">
    <property type="entry name" value="EPHRIN TYPE-B RECEPTOR"/>
    <property type="match status" value="1"/>
</dbReference>
<dbReference type="OrthoDB" id="122018at2759"/>
<proteinExistence type="predicted"/>
<organism evidence="2 3">
    <name type="scientific">Tetracentron sinense</name>
    <name type="common">Spur-leaf</name>
    <dbReference type="NCBI Taxonomy" id="13715"/>
    <lineage>
        <taxon>Eukaryota</taxon>
        <taxon>Viridiplantae</taxon>
        <taxon>Streptophyta</taxon>
        <taxon>Embryophyta</taxon>
        <taxon>Tracheophyta</taxon>
        <taxon>Spermatophyta</taxon>
        <taxon>Magnoliopsida</taxon>
        <taxon>Trochodendrales</taxon>
        <taxon>Trochodendraceae</taxon>
        <taxon>Tetracentron</taxon>
    </lineage>
</organism>
<evidence type="ECO:0000313" key="3">
    <source>
        <dbReference type="Proteomes" id="UP000655225"/>
    </source>
</evidence>
<evidence type="ECO:0000313" key="2">
    <source>
        <dbReference type="EMBL" id="KAF8400909.1"/>
    </source>
</evidence>
<evidence type="ECO:0000256" key="1">
    <source>
        <dbReference type="SAM" id="Phobius"/>
    </source>
</evidence>
<sequence>MRLNWDQILQVAATSDLMLAYVDFFLGGDEKRTDLPPRLYQRFPMSLVFGGDGSYMAPFLLHSDNVLTSLMSQSVPPTIWYRLVAGLNAHLRLVRRGHLRTTFGPVLSWIETHANPALSIHGVRIDLAKFQATACGYSQFGLLVYAVEEETEPTSVEGVDGAMRTQQQTRAHSIHQENPPGHLRNSENIMMRKRMSGGILDINSLQMLEEKKDIFYPFFFLVHNTKPVGHQDLVGLVISILLLGDFSLVLLTLLQLYSISLVDFFLVLFVLPLGLLSPFPAGINALFSHGPRRSAGLARVYALWNMTSLINVVVAFICGFVHYKTQSSSSRNHPNFQAWNFSM</sequence>
<feature type="transmembrane region" description="Helical" evidence="1">
    <location>
        <begin position="301"/>
        <end position="323"/>
    </location>
</feature>
<gene>
    <name evidence="2" type="ORF">HHK36_014212</name>
</gene>
<keyword evidence="1" id="KW-0812">Transmembrane</keyword>
<dbReference type="AlphaFoldDB" id="A0A835DI20"/>
<reference evidence="2 3" key="1">
    <citation type="submission" date="2020-04" db="EMBL/GenBank/DDBJ databases">
        <title>Plant Genome Project.</title>
        <authorList>
            <person name="Zhang R.-G."/>
        </authorList>
    </citation>
    <scope>NUCLEOTIDE SEQUENCE [LARGE SCALE GENOMIC DNA]</scope>
    <source>
        <strain evidence="2">YNK0</strain>
        <tissue evidence="2">Leaf</tissue>
    </source>
</reference>
<accession>A0A835DI20</accession>
<feature type="transmembrane region" description="Helical" evidence="1">
    <location>
        <begin position="261"/>
        <end position="281"/>
    </location>
</feature>
<dbReference type="EMBL" id="JABCRI010000009">
    <property type="protein sequence ID" value="KAF8400909.1"/>
    <property type="molecule type" value="Genomic_DNA"/>
</dbReference>
<feature type="transmembrane region" description="Helical" evidence="1">
    <location>
        <begin position="233"/>
        <end position="254"/>
    </location>
</feature>
<keyword evidence="3" id="KW-1185">Reference proteome</keyword>
<dbReference type="Proteomes" id="UP000655225">
    <property type="component" value="Unassembled WGS sequence"/>
</dbReference>
<comment type="caution">
    <text evidence="2">The sequence shown here is derived from an EMBL/GenBank/DDBJ whole genome shotgun (WGS) entry which is preliminary data.</text>
</comment>
<name>A0A835DI20_TETSI</name>
<keyword evidence="1" id="KW-0472">Membrane</keyword>
<protein>
    <submittedName>
        <fullName evidence="2">Uncharacterized protein</fullName>
    </submittedName>
</protein>